<keyword evidence="3 9" id="KW-0812">Transmembrane</keyword>
<comment type="subcellular location">
    <subcellularLocation>
        <location evidence="1">Membrane</location>
        <topology evidence="1">Multi-pass membrane protein</topology>
    </subcellularLocation>
</comment>
<dbReference type="AlphaFoldDB" id="A0AB39UE52"/>
<feature type="transmembrane region" description="Helical" evidence="9">
    <location>
        <begin position="150"/>
        <end position="169"/>
    </location>
</feature>
<proteinExistence type="predicted"/>
<accession>A0AB39UE52</accession>
<keyword evidence="8" id="KW-0175">Coiled coil</keyword>
<keyword evidence="5" id="KW-0406">Ion transport</keyword>
<evidence type="ECO:0000256" key="6">
    <source>
        <dbReference type="ARBA" id="ARBA00023136"/>
    </source>
</evidence>
<evidence type="ECO:0000256" key="1">
    <source>
        <dbReference type="ARBA" id="ARBA00004141"/>
    </source>
</evidence>
<dbReference type="GO" id="GO:0005249">
    <property type="term" value="F:voltage-gated potassium channel activity"/>
    <property type="evidence" value="ECO:0007669"/>
    <property type="project" value="InterPro"/>
</dbReference>
<evidence type="ECO:0000313" key="12">
    <source>
        <dbReference type="EMBL" id="XDS48257.1"/>
    </source>
</evidence>
<dbReference type="InterPro" id="IPR013099">
    <property type="entry name" value="K_chnl_dom"/>
</dbReference>
<dbReference type="InterPro" id="IPR028325">
    <property type="entry name" value="VG_K_chnl"/>
</dbReference>
<sequence length="277" mass="31256">MPERNNNSGCVNYVKYLISQADCRRSRFLSVYVTKVLSMTLKKWNAATEWPLTFLSIVFLIVYAWQILVQPTGAWNGAAELSMNILWVVFGLDYLVSLWLAEKKWEWFKHHLFDLLIVLLPMVRPLRVLRVLTALSALHRTSGMALRGRITMYVGASVTLTVFIGALAVLDAERYAPGASIKTFGQALWWAFVTITTVGYGDYSPVTSTGRLIAFVLMLGGIALIGVVTATLASWIVDEVSAEEKTDVNITREELEEVKRQLERIEHKLDDTEVPRQ</sequence>
<feature type="transmembrane region" description="Helical" evidence="9">
    <location>
        <begin position="181"/>
        <end position="200"/>
    </location>
</feature>
<feature type="transmembrane region" description="Helical" evidence="9">
    <location>
        <begin position="81"/>
        <end position="100"/>
    </location>
</feature>
<feature type="coiled-coil region" evidence="8">
    <location>
        <begin position="241"/>
        <end position="272"/>
    </location>
</feature>
<keyword evidence="2" id="KW-0813">Transport</keyword>
<keyword evidence="4 9" id="KW-1133">Transmembrane helix</keyword>
<name>A0AB39UE52_9BIFI</name>
<evidence type="ECO:0000256" key="7">
    <source>
        <dbReference type="ARBA" id="ARBA00023303"/>
    </source>
</evidence>
<dbReference type="Gene3D" id="1.20.120.350">
    <property type="entry name" value="Voltage-gated potassium channels. Chain C"/>
    <property type="match status" value="1"/>
</dbReference>
<evidence type="ECO:0000256" key="5">
    <source>
        <dbReference type="ARBA" id="ARBA00023065"/>
    </source>
</evidence>
<dbReference type="GO" id="GO:0008076">
    <property type="term" value="C:voltage-gated potassium channel complex"/>
    <property type="evidence" value="ECO:0007669"/>
    <property type="project" value="InterPro"/>
</dbReference>
<dbReference type="EMBL" id="CP129682">
    <property type="protein sequence ID" value="XDS48257.1"/>
    <property type="molecule type" value="Genomic_DNA"/>
</dbReference>
<feature type="domain" description="Potassium channel" evidence="10">
    <location>
        <begin position="163"/>
        <end position="237"/>
    </location>
</feature>
<dbReference type="Pfam" id="PF07885">
    <property type="entry name" value="Ion_trans_2"/>
    <property type="match status" value="1"/>
</dbReference>
<dbReference type="Gene3D" id="1.20.5.110">
    <property type="match status" value="1"/>
</dbReference>
<dbReference type="InterPro" id="IPR027359">
    <property type="entry name" value="Volt_channel_dom_sf"/>
</dbReference>
<evidence type="ECO:0000259" key="10">
    <source>
        <dbReference type="Pfam" id="PF07885"/>
    </source>
</evidence>
<dbReference type="PANTHER" id="PTHR11537:SF254">
    <property type="entry name" value="POTASSIUM VOLTAGE-GATED CHANNEL PROTEIN SHAB"/>
    <property type="match status" value="1"/>
</dbReference>
<keyword evidence="7" id="KW-0407">Ion channel</keyword>
<evidence type="ECO:0000256" key="9">
    <source>
        <dbReference type="SAM" id="Phobius"/>
    </source>
</evidence>
<dbReference type="Gene3D" id="1.10.287.70">
    <property type="match status" value="1"/>
</dbReference>
<dbReference type="PANTHER" id="PTHR11537">
    <property type="entry name" value="VOLTAGE-GATED POTASSIUM CHANNEL"/>
    <property type="match status" value="1"/>
</dbReference>
<gene>
    <name evidence="12" type="ORF">QN216_07940</name>
    <name evidence="11" type="ORF">QN217_02525</name>
</gene>
<evidence type="ECO:0000313" key="11">
    <source>
        <dbReference type="EMBL" id="XDS47038.1"/>
    </source>
</evidence>
<keyword evidence="6 9" id="KW-0472">Membrane</keyword>
<evidence type="ECO:0000256" key="2">
    <source>
        <dbReference type="ARBA" id="ARBA00022448"/>
    </source>
</evidence>
<protein>
    <submittedName>
        <fullName evidence="11">Ion channel</fullName>
    </submittedName>
</protein>
<dbReference type="EMBL" id="CP129675">
    <property type="protein sequence ID" value="XDS47038.1"/>
    <property type="molecule type" value="Genomic_DNA"/>
</dbReference>
<feature type="transmembrane region" description="Helical" evidence="9">
    <location>
        <begin position="212"/>
        <end position="237"/>
    </location>
</feature>
<evidence type="ECO:0000256" key="4">
    <source>
        <dbReference type="ARBA" id="ARBA00022989"/>
    </source>
</evidence>
<dbReference type="GO" id="GO:0001508">
    <property type="term" value="P:action potential"/>
    <property type="evidence" value="ECO:0007669"/>
    <property type="project" value="TreeGrafter"/>
</dbReference>
<evidence type="ECO:0000256" key="3">
    <source>
        <dbReference type="ARBA" id="ARBA00022692"/>
    </source>
</evidence>
<dbReference type="SUPFAM" id="SSF81324">
    <property type="entry name" value="Voltage-gated potassium channels"/>
    <property type="match status" value="1"/>
</dbReference>
<reference evidence="11" key="1">
    <citation type="submission" date="2023-07" db="EMBL/GenBank/DDBJ databases">
        <title>Bifidobacterium aquikefiriaerophilum sp. nov. and Bifidobacterium eccum sp. nov., isolated from water kefir.</title>
        <authorList>
            <person name="Breselge S."/>
            <person name="Bellassi P."/>
            <person name="Barcenilla C."/>
            <person name="Alvarez-Ordonez A."/>
            <person name="Morelli L."/>
            <person name="Cotter P.D."/>
        </authorList>
    </citation>
    <scope>NUCLEOTIDE SEQUENCE</scope>
    <source>
        <strain evidence="12">WK013_4_14</strain>
        <strain evidence="11">WK048_4_13</strain>
    </source>
</reference>
<evidence type="ECO:0000256" key="8">
    <source>
        <dbReference type="SAM" id="Coils"/>
    </source>
</evidence>
<feature type="transmembrane region" description="Helical" evidence="9">
    <location>
        <begin position="50"/>
        <end position="69"/>
    </location>
</feature>
<organism evidence="11">
    <name type="scientific">Bifidobacterium fermentum</name>
    <dbReference type="NCBI Taxonomy" id="3059035"/>
    <lineage>
        <taxon>Bacteria</taxon>
        <taxon>Bacillati</taxon>
        <taxon>Actinomycetota</taxon>
        <taxon>Actinomycetes</taxon>
        <taxon>Bifidobacteriales</taxon>
        <taxon>Bifidobacteriaceae</taxon>
        <taxon>Bifidobacterium</taxon>
    </lineage>
</organism>
<dbReference type="PRINTS" id="PR00169">
    <property type="entry name" value="KCHANNEL"/>
</dbReference>